<dbReference type="InterPro" id="IPR002641">
    <property type="entry name" value="PNPLA_dom"/>
</dbReference>
<evidence type="ECO:0000259" key="3">
    <source>
        <dbReference type="PROSITE" id="PS51635"/>
    </source>
</evidence>
<dbReference type="GO" id="GO:0016042">
    <property type="term" value="P:lipid catabolic process"/>
    <property type="evidence" value="ECO:0007669"/>
    <property type="project" value="UniProtKB-UniRule"/>
</dbReference>
<dbReference type="KEGG" id="dpn:BCB69_04045"/>
<dbReference type="Proteomes" id="UP000094757">
    <property type="component" value="Chromosome"/>
</dbReference>
<gene>
    <name evidence="4" type="ORF">BCB69_04045</name>
</gene>
<feature type="short sequence motif" description="DGA/G" evidence="2">
    <location>
        <begin position="171"/>
        <end position="173"/>
    </location>
</feature>
<evidence type="ECO:0000256" key="2">
    <source>
        <dbReference type="PROSITE-ProRule" id="PRU01161"/>
    </source>
</evidence>
<accession>A0A1B3WE26</accession>
<organism evidence="4 5">
    <name type="scientific">Dialister pneumosintes</name>
    <dbReference type="NCBI Taxonomy" id="39950"/>
    <lineage>
        <taxon>Bacteria</taxon>
        <taxon>Bacillati</taxon>
        <taxon>Bacillota</taxon>
        <taxon>Negativicutes</taxon>
        <taxon>Veillonellales</taxon>
        <taxon>Veillonellaceae</taxon>
        <taxon>Dialister</taxon>
    </lineage>
</organism>
<protein>
    <submittedName>
        <fullName evidence="4">Patatin family protein</fullName>
    </submittedName>
</protein>
<dbReference type="PROSITE" id="PS51635">
    <property type="entry name" value="PNPLA"/>
    <property type="match status" value="1"/>
</dbReference>
<reference evidence="5" key="1">
    <citation type="submission" date="2016-08" db="EMBL/GenBank/DDBJ databases">
        <authorList>
            <person name="Holder M.E."/>
            <person name="Ajami N.J."/>
            <person name="Petrosino J.F."/>
        </authorList>
    </citation>
    <scope>NUCLEOTIDE SEQUENCE [LARGE SCALE GENOMIC DNA]</scope>
    <source>
        <strain evidence="5">F0677</strain>
    </source>
</reference>
<dbReference type="Pfam" id="PF01734">
    <property type="entry name" value="Patatin"/>
    <property type="match status" value="1"/>
</dbReference>
<evidence type="ECO:0000256" key="1">
    <source>
        <dbReference type="ARBA" id="ARBA00023098"/>
    </source>
</evidence>
<dbReference type="CDD" id="cd07208">
    <property type="entry name" value="Pat_hypo_Ecoli_yjju_like"/>
    <property type="match status" value="1"/>
</dbReference>
<dbReference type="AlphaFoldDB" id="A0A1B3WE26"/>
<evidence type="ECO:0000313" key="4">
    <source>
        <dbReference type="EMBL" id="AOH39206.1"/>
    </source>
</evidence>
<keyword evidence="2" id="KW-0378">Hydrolase</keyword>
<dbReference type="InterPro" id="IPR037483">
    <property type="entry name" value="YjjU-like"/>
</dbReference>
<keyword evidence="1 2" id="KW-0443">Lipid metabolism</keyword>
<feature type="active site" description="Nucleophile" evidence="2">
    <location>
        <position position="49"/>
    </location>
</feature>
<feature type="domain" description="PNPLA" evidence="3">
    <location>
        <begin position="16"/>
        <end position="187"/>
    </location>
</feature>
<name>A0A1B3WE26_9FIRM</name>
<sequence length="299" mass="34412">MIVVESKEINKPSGTLILEGGAMRGIFTAGVLDAFMDRGYYFPQIVAISAGTLQALCYLSRQKERNKRVNLRYANDRRYMGIRHLIRGGDYFNFSFIFGELAENLMPFDKDTFMTASERMLALVTSCDTGKITYISNKGCTWDEYKQACEASCSIPLFSKPVQLGNKLYVDGGVGMPLAPLPEELPFVTKKPVYILTRDKNYRKKHIHKIERALLSMMLGGSYPKINELMATIPERYNEKVEELLQREKEGRAFIIRPEHSVHVSRTERNIHKLRNLYEEGRRIGESRFDEMLRWLCNA</sequence>
<comment type="caution">
    <text evidence="2">Lacks conserved residue(s) required for the propagation of feature annotation.</text>
</comment>
<dbReference type="InterPro" id="IPR045943">
    <property type="entry name" value="DUF6363"/>
</dbReference>
<feature type="active site" description="Proton acceptor" evidence="2">
    <location>
        <position position="171"/>
    </location>
</feature>
<dbReference type="InterPro" id="IPR016035">
    <property type="entry name" value="Acyl_Trfase/lysoPLipase"/>
</dbReference>
<dbReference type="SUPFAM" id="SSF52151">
    <property type="entry name" value="FabD/lysophospholipase-like"/>
    <property type="match status" value="1"/>
</dbReference>
<proteinExistence type="predicted"/>
<dbReference type="GO" id="GO:0016787">
    <property type="term" value="F:hydrolase activity"/>
    <property type="evidence" value="ECO:0007669"/>
    <property type="project" value="UniProtKB-UniRule"/>
</dbReference>
<evidence type="ECO:0000313" key="5">
    <source>
        <dbReference type="Proteomes" id="UP000094757"/>
    </source>
</evidence>
<dbReference type="Pfam" id="PF19890">
    <property type="entry name" value="DUF6363"/>
    <property type="match status" value="1"/>
</dbReference>
<dbReference type="Gene3D" id="3.40.1090.10">
    <property type="entry name" value="Cytosolic phospholipase A2 catalytic domain"/>
    <property type="match status" value="2"/>
</dbReference>
<dbReference type="STRING" id="39950.BCB69_04045"/>
<dbReference type="EMBL" id="CP017037">
    <property type="protein sequence ID" value="AOH39206.1"/>
    <property type="molecule type" value="Genomic_DNA"/>
</dbReference>
<keyword evidence="2" id="KW-0442">Lipid degradation</keyword>